<comment type="subcellular location">
    <subcellularLocation>
        <location evidence="1">Cell membrane</location>
        <topology evidence="1">Multi-pass membrane protein</topology>
    </subcellularLocation>
</comment>
<evidence type="ECO:0000256" key="2">
    <source>
        <dbReference type="ARBA" id="ARBA00022475"/>
    </source>
</evidence>
<keyword evidence="8" id="KW-1185">Reference proteome</keyword>
<dbReference type="RefSeq" id="WP_110040526.1">
    <property type="nucleotide sequence ID" value="NZ_QGTL01000012.1"/>
</dbReference>
<dbReference type="Pfam" id="PF07690">
    <property type="entry name" value="MFS_1"/>
    <property type="match status" value="1"/>
</dbReference>
<dbReference type="InterPro" id="IPR011701">
    <property type="entry name" value="MFS"/>
</dbReference>
<evidence type="ECO:0000313" key="7">
    <source>
        <dbReference type="EMBL" id="PWV70808.1"/>
    </source>
</evidence>
<sequence length="402" mass="40883">MRIAATSAPRLGPDFTRLWTSFAVSTAGSRIALDSFALLALTQLHAGAFAVAALAALGPAVGAVLAVPLGTWAERAPERVTLLGADLTRCALLAGVALAWFAGALTYGHLVIVAALTAAATIVFTAARGALLRAVAPPELLLTANSRLEATQWAVTASGPPVGGLLLGLFGPVITVAIDAVSYLGSACALAGIRARETWSPPAAAHRGASGRELIAADPVLRWLFVNTCLVNGLIMGSAPVLTVLLVRDLGFTTWQYGVVLGVPCLGGLAATRLTGPLVRRFGAPVVLRWAGVSRVAWSLGLALTPAGFAGLIVVLVVQTAIVAAMAVFGPVFATVRLERIDPADTRRVLTTWTVTNSAVVAAATVGIGVLAQVCGARAALLLTGVGLLASAAALVPLRTGR</sequence>
<dbReference type="Proteomes" id="UP000246410">
    <property type="component" value="Unassembled WGS sequence"/>
</dbReference>
<organism evidence="7 8">
    <name type="scientific">Nocardia neocaledoniensis</name>
    <dbReference type="NCBI Taxonomy" id="236511"/>
    <lineage>
        <taxon>Bacteria</taxon>
        <taxon>Bacillati</taxon>
        <taxon>Actinomycetota</taxon>
        <taxon>Actinomycetes</taxon>
        <taxon>Mycobacteriales</taxon>
        <taxon>Nocardiaceae</taxon>
        <taxon>Nocardia</taxon>
    </lineage>
</organism>
<evidence type="ECO:0000256" key="1">
    <source>
        <dbReference type="ARBA" id="ARBA00004651"/>
    </source>
</evidence>
<dbReference type="InterPro" id="IPR036259">
    <property type="entry name" value="MFS_trans_sf"/>
</dbReference>
<evidence type="ECO:0000256" key="6">
    <source>
        <dbReference type="SAM" id="Phobius"/>
    </source>
</evidence>
<feature type="transmembrane region" description="Helical" evidence="6">
    <location>
        <begin position="107"/>
        <end position="127"/>
    </location>
</feature>
<dbReference type="GO" id="GO:0022857">
    <property type="term" value="F:transmembrane transporter activity"/>
    <property type="evidence" value="ECO:0007669"/>
    <property type="project" value="InterPro"/>
</dbReference>
<dbReference type="GO" id="GO:0005886">
    <property type="term" value="C:plasma membrane"/>
    <property type="evidence" value="ECO:0007669"/>
    <property type="project" value="UniProtKB-SubCell"/>
</dbReference>
<feature type="transmembrane region" description="Helical" evidence="6">
    <location>
        <begin position="254"/>
        <end position="274"/>
    </location>
</feature>
<evidence type="ECO:0000256" key="4">
    <source>
        <dbReference type="ARBA" id="ARBA00022989"/>
    </source>
</evidence>
<dbReference type="AlphaFoldDB" id="A0A317NB25"/>
<evidence type="ECO:0000256" key="3">
    <source>
        <dbReference type="ARBA" id="ARBA00022692"/>
    </source>
</evidence>
<feature type="transmembrane region" description="Helical" evidence="6">
    <location>
        <begin position="80"/>
        <end position="101"/>
    </location>
</feature>
<feature type="transmembrane region" description="Helical" evidence="6">
    <location>
        <begin position="220"/>
        <end position="242"/>
    </location>
</feature>
<protein>
    <submittedName>
        <fullName evidence="7">Putative MFS family arabinose efflux permease</fullName>
    </submittedName>
</protein>
<evidence type="ECO:0000313" key="8">
    <source>
        <dbReference type="Proteomes" id="UP000246410"/>
    </source>
</evidence>
<feature type="transmembrane region" description="Helical" evidence="6">
    <location>
        <begin position="286"/>
        <end position="304"/>
    </location>
</feature>
<reference evidence="7 8" key="1">
    <citation type="submission" date="2018-05" db="EMBL/GenBank/DDBJ databases">
        <title>Genomic Encyclopedia of Type Strains, Phase IV (KMG-IV): sequencing the most valuable type-strain genomes for metagenomic binning, comparative biology and taxonomic classification.</title>
        <authorList>
            <person name="Goeker M."/>
        </authorList>
    </citation>
    <scope>NUCLEOTIDE SEQUENCE [LARGE SCALE GENOMIC DNA]</scope>
    <source>
        <strain evidence="7 8">DSM 44717</strain>
    </source>
</reference>
<feature type="transmembrane region" description="Helical" evidence="6">
    <location>
        <begin position="46"/>
        <end position="68"/>
    </location>
</feature>
<feature type="transmembrane region" description="Helical" evidence="6">
    <location>
        <begin position="379"/>
        <end position="398"/>
    </location>
</feature>
<proteinExistence type="predicted"/>
<keyword evidence="4 6" id="KW-1133">Transmembrane helix</keyword>
<dbReference type="SUPFAM" id="SSF103473">
    <property type="entry name" value="MFS general substrate transporter"/>
    <property type="match status" value="1"/>
</dbReference>
<gene>
    <name evidence="7" type="ORF">DFR69_112228</name>
</gene>
<feature type="transmembrane region" description="Helical" evidence="6">
    <location>
        <begin position="310"/>
        <end position="338"/>
    </location>
</feature>
<accession>A0A317NB25</accession>
<keyword evidence="3 6" id="KW-0812">Transmembrane</keyword>
<dbReference type="PANTHER" id="PTHR23513">
    <property type="entry name" value="INTEGRAL MEMBRANE EFFLUX PROTEIN-RELATED"/>
    <property type="match status" value="1"/>
</dbReference>
<dbReference type="PANTHER" id="PTHR23513:SF6">
    <property type="entry name" value="MAJOR FACILITATOR SUPERFAMILY ASSOCIATED DOMAIN-CONTAINING PROTEIN"/>
    <property type="match status" value="1"/>
</dbReference>
<dbReference type="CDD" id="cd06173">
    <property type="entry name" value="MFS_MefA_like"/>
    <property type="match status" value="1"/>
</dbReference>
<dbReference type="Gene3D" id="1.20.1250.20">
    <property type="entry name" value="MFS general substrate transporter like domains"/>
    <property type="match status" value="1"/>
</dbReference>
<comment type="caution">
    <text evidence="7">The sequence shown here is derived from an EMBL/GenBank/DDBJ whole genome shotgun (WGS) entry which is preliminary data.</text>
</comment>
<evidence type="ECO:0000256" key="5">
    <source>
        <dbReference type="ARBA" id="ARBA00023136"/>
    </source>
</evidence>
<keyword evidence="5 6" id="KW-0472">Membrane</keyword>
<keyword evidence="2" id="KW-1003">Cell membrane</keyword>
<feature type="transmembrane region" description="Helical" evidence="6">
    <location>
        <begin position="350"/>
        <end position="373"/>
    </location>
</feature>
<dbReference type="EMBL" id="QGTL01000012">
    <property type="protein sequence ID" value="PWV70808.1"/>
    <property type="molecule type" value="Genomic_DNA"/>
</dbReference>
<name>A0A317NB25_9NOCA</name>